<proteinExistence type="predicted"/>
<accession>A0AAV0XUB2</accession>
<evidence type="ECO:0000313" key="2">
    <source>
        <dbReference type="Proteomes" id="UP001160148"/>
    </source>
</evidence>
<dbReference type="AlphaFoldDB" id="A0AAV0XUB2"/>
<name>A0AAV0XUB2_9HEMI</name>
<comment type="caution">
    <text evidence="1">The sequence shown here is derived from an EMBL/GenBank/DDBJ whole genome shotgun (WGS) entry which is preliminary data.</text>
</comment>
<reference evidence="1 2" key="1">
    <citation type="submission" date="2023-01" db="EMBL/GenBank/DDBJ databases">
        <authorList>
            <person name="Whitehead M."/>
        </authorList>
    </citation>
    <scope>NUCLEOTIDE SEQUENCE [LARGE SCALE GENOMIC DNA]</scope>
</reference>
<keyword evidence="2" id="KW-1185">Reference proteome</keyword>
<evidence type="ECO:0000313" key="1">
    <source>
        <dbReference type="EMBL" id="CAI6371007.1"/>
    </source>
</evidence>
<organism evidence="1 2">
    <name type="scientific">Macrosiphum euphorbiae</name>
    <name type="common">potato aphid</name>
    <dbReference type="NCBI Taxonomy" id="13131"/>
    <lineage>
        <taxon>Eukaryota</taxon>
        <taxon>Metazoa</taxon>
        <taxon>Ecdysozoa</taxon>
        <taxon>Arthropoda</taxon>
        <taxon>Hexapoda</taxon>
        <taxon>Insecta</taxon>
        <taxon>Pterygota</taxon>
        <taxon>Neoptera</taxon>
        <taxon>Paraneoptera</taxon>
        <taxon>Hemiptera</taxon>
        <taxon>Sternorrhyncha</taxon>
        <taxon>Aphidomorpha</taxon>
        <taxon>Aphidoidea</taxon>
        <taxon>Aphididae</taxon>
        <taxon>Macrosiphini</taxon>
        <taxon>Macrosiphum</taxon>
    </lineage>
</organism>
<sequence length="392" mass="45099">MIAVVRTFTQYSSLGKYINVCSSLILNELGTEVPLCMVRNDFNHVMHLISTWPEIKSSTFRIKNFYLRSIGLIIVSTNFIDVKHLLKMIFTVALHETEGNNFYNQYTQCEIAKIYLKQRIATHTTDYDQIIIEMDNLNDNTNVREENVTINDIDNTIFDEIKCIYDLCVESANYESNSTGDRDNIQFCPKIAKHLLDFCKLIPCWSALMVPIFKYGNLTESSCTSESLFKDLKTVVFKHKQLPLRLDEFLKIHINCTLGSMNILADTNIQKKASKDEETNSAKRDINTISDEKNEYQPIYKFEVQNEAVQNVKEPILSKHLPQKKISIDKSYDDPTALENWKGLGHQVGKKKRKGTYLDKDPTILYYNDTSRTKSKVIGLLKNGNISDLKSI</sequence>
<gene>
    <name evidence="1" type="ORF">MEUPH1_LOCUS25064</name>
</gene>
<dbReference type="Proteomes" id="UP001160148">
    <property type="component" value="Unassembled WGS sequence"/>
</dbReference>
<protein>
    <submittedName>
        <fullName evidence="1">Uncharacterized protein</fullName>
    </submittedName>
</protein>
<dbReference type="EMBL" id="CARXXK010000683">
    <property type="protein sequence ID" value="CAI6371007.1"/>
    <property type="molecule type" value="Genomic_DNA"/>
</dbReference>